<organism evidence="11">
    <name type="scientific">Indivirus ILV1</name>
    <dbReference type="NCBI Taxonomy" id="1977633"/>
    <lineage>
        <taxon>Viruses</taxon>
        <taxon>Varidnaviria</taxon>
        <taxon>Bamfordvirae</taxon>
        <taxon>Nucleocytoviricota</taxon>
        <taxon>Megaviricetes</taxon>
        <taxon>Imitervirales</taxon>
        <taxon>Mimiviridae</taxon>
        <taxon>Klosneuvirinae</taxon>
        <taxon>Indivirus</taxon>
    </lineage>
</organism>
<evidence type="ECO:0000256" key="9">
    <source>
        <dbReference type="ARBA" id="ARBA00030749"/>
    </source>
</evidence>
<proteinExistence type="inferred from homology"/>
<dbReference type="PANTHER" id="PTHR23409:SF18">
    <property type="entry name" value="RIBONUCLEOSIDE-DIPHOSPHATE REDUCTASE SUBUNIT M2"/>
    <property type="match status" value="1"/>
</dbReference>
<evidence type="ECO:0000256" key="4">
    <source>
        <dbReference type="ARBA" id="ARBA00014347"/>
    </source>
</evidence>
<accession>A0A1V0SDH7</accession>
<evidence type="ECO:0000256" key="2">
    <source>
        <dbReference type="ARBA" id="ARBA00009303"/>
    </source>
</evidence>
<evidence type="ECO:0000256" key="6">
    <source>
        <dbReference type="ARBA" id="ARBA00023004"/>
    </source>
</evidence>
<dbReference type="InterPro" id="IPR030475">
    <property type="entry name" value="RNR_small_AS"/>
</dbReference>
<gene>
    <name evidence="11" type="ORF">Indivirus_3_14</name>
</gene>
<dbReference type="InterPro" id="IPR033909">
    <property type="entry name" value="RNR_small"/>
</dbReference>
<comment type="cofactor">
    <cofactor evidence="1">
        <name>Fe cation</name>
        <dbReference type="ChEBI" id="CHEBI:24875"/>
    </cofactor>
</comment>
<dbReference type="InterPro" id="IPR000358">
    <property type="entry name" value="RNR_small_fam"/>
</dbReference>
<evidence type="ECO:0000256" key="1">
    <source>
        <dbReference type="ARBA" id="ARBA00001962"/>
    </source>
</evidence>
<keyword evidence="10" id="KW-1133">Transmembrane helix</keyword>
<evidence type="ECO:0000313" key="11">
    <source>
        <dbReference type="EMBL" id="ARF09765.1"/>
    </source>
</evidence>
<dbReference type="PROSITE" id="PS00368">
    <property type="entry name" value="RIBORED_SMALL"/>
    <property type="match status" value="1"/>
</dbReference>
<dbReference type="InterPro" id="IPR009078">
    <property type="entry name" value="Ferritin-like_SF"/>
</dbReference>
<keyword evidence="7" id="KW-0215">Deoxyribonucleotide synthesis</keyword>
<dbReference type="PANTHER" id="PTHR23409">
    <property type="entry name" value="RIBONUCLEOSIDE-DIPHOSPHATE REDUCTASE SMALL CHAIN"/>
    <property type="match status" value="1"/>
</dbReference>
<evidence type="ECO:0000256" key="3">
    <source>
        <dbReference type="ARBA" id="ARBA00012274"/>
    </source>
</evidence>
<evidence type="ECO:0000256" key="7">
    <source>
        <dbReference type="ARBA" id="ARBA00023116"/>
    </source>
</evidence>
<feature type="transmembrane region" description="Helical" evidence="10">
    <location>
        <begin position="216"/>
        <end position="237"/>
    </location>
</feature>
<sequence>MQTSKLDITQQTCNQSTMQNSNHLLNPMMQEEIEELIRKYGYDKIMTTVDNLKPKNKMDVGEPILDEANMKFTALPITYQSIWKLYKEQMAAFWKEEEVDLSNDYDDFLTLNSDEQYFIEMILAFFAAQDGIVNMNLSERFINEVKITEIIYTYQWQAMMENIHSTMYALMLENIVKDKSRREFLFDAIKNIPSVKAMADWAFRWIDSQLSFAHRLIAFAIVEGIFFSGAFAAIYWIKGYKNKNRDMAKGRPFMDGLNKSNKFIQRDEAMHCRFACLVYSLLKKKLPEIEVKELIDEGVKLSQDFMTNALRINLIGMNSEMMCEYLEYIGDILLVMLGYTKKYNKKNPFKFMENIGLSEKTNFFETRPHEYQDAFVMNTGNKSNIVINEEDF</sequence>
<evidence type="ECO:0000256" key="10">
    <source>
        <dbReference type="SAM" id="Phobius"/>
    </source>
</evidence>
<evidence type="ECO:0000256" key="8">
    <source>
        <dbReference type="ARBA" id="ARBA00025523"/>
    </source>
</evidence>
<name>A0A1V0SDH7_9VIRU</name>
<keyword evidence="10" id="KW-0472">Membrane</keyword>
<dbReference type="SUPFAM" id="SSF47240">
    <property type="entry name" value="Ferritin-like"/>
    <property type="match status" value="1"/>
</dbReference>
<comment type="similarity">
    <text evidence="2">Belongs to the ribonucleoside diphosphate reductase small chain family.</text>
</comment>
<dbReference type="InterPro" id="IPR012348">
    <property type="entry name" value="RNR-like"/>
</dbReference>
<dbReference type="EMBL" id="KY684087">
    <property type="protein sequence ID" value="ARF09765.1"/>
    <property type="molecule type" value="Genomic_DNA"/>
</dbReference>
<dbReference type="GO" id="GO:0004748">
    <property type="term" value="F:ribonucleoside-diphosphate reductase activity, thioredoxin disulfide as acceptor"/>
    <property type="evidence" value="ECO:0007669"/>
    <property type="project" value="UniProtKB-EC"/>
</dbReference>
<dbReference type="Pfam" id="PF00268">
    <property type="entry name" value="Ribonuc_red_sm"/>
    <property type="match status" value="1"/>
</dbReference>
<keyword evidence="10" id="KW-0812">Transmembrane</keyword>
<dbReference type="GO" id="GO:0009263">
    <property type="term" value="P:deoxyribonucleotide biosynthetic process"/>
    <property type="evidence" value="ECO:0007669"/>
    <property type="project" value="UniProtKB-KW"/>
</dbReference>
<reference evidence="11" key="1">
    <citation type="journal article" date="2017" name="Science">
        <title>Giant viruses with an expanded complement of translation system components.</title>
        <authorList>
            <person name="Schulz F."/>
            <person name="Yutin N."/>
            <person name="Ivanova N.N."/>
            <person name="Ortega D.R."/>
            <person name="Lee T.K."/>
            <person name="Vierheilig J."/>
            <person name="Daims H."/>
            <person name="Horn M."/>
            <person name="Wagner M."/>
            <person name="Jensen G.J."/>
            <person name="Kyrpides N.C."/>
            <person name="Koonin E.V."/>
            <person name="Woyke T."/>
        </authorList>
    </citation>
    <scope>NUCLEOTIDE SEQUENCE</scope>
    <source>
        <strain evidence="11">ILV1</strain>
    </source>
</reference>
<comment type="function">
    <text evidence="8">Ribonucleoside-diphosphate reductase holoenzyme provides the precursors necessary for viral DNA synthesis. Allows virus growth in non-dividing cells. Catalyzes the biosynthesis of deoxyribonucleotides from the corresponding ribonucleotides.</text>
</comment>
<keyword evidence="5" id="KW-0560">Oxidoreductase</keyword>
<dbReference type="UniPathway" id="UPA00326"/>
<dbReference type="EC" id="1.17.4.1" evidence="3"/>
<dbReference type="Gene3D" id="1.10.620.20">
    <property type="entry name" value="Ribonucleotide Reductase, subunit A"/>
    <property type="match status" value="1"/>
</dbReference>
<evidence type="ECO:0000256" key="5">
    <source>
        <dbReference type="ARBA" id="ARBA00023002"/>
    </source>
</evidence>
<keyword evidence="6" id="KW-0408">Iron</keyword>
<protein>
    <recommendedName>
        <fullName evidence="4">Ribonucleoside-diphosphate reductase small chain</fullName>
        <ecNumber evidence="3">1.17.4.1</ecNumber>
    </recommendedName>
    <alternativeName>
        <fullName evidence="9">Ribonucleotide reductase small subunit</fullName>
    </alternativeName>
</protein>
<dbReference type="CDD" id="cd01049">
    <property type="entry name" value="RNRR2"/>
    <property type="match status" value="1"/>
</dbReference>